<dbReference type="AlphaFoldDB" id="A0A095SFZ9"/>
<reference evidence="1 2" key="1">
    <citation type="submission" date="2012-09" db="EMBL/GenBank/DDBJ databases">
        <title>Genome Sequence of alkane-degrading Bacterium Alcanivorax sp. 19-m-6.</title>
        <authorList>
            <person name="Lai Q."/>
            <person name="Shao Z."/>
        </authorList>
    </citation>
    <scope>NUCLEOTIDE SEQUENCE [LARGE SCALE GENOMIC DNA]</scope>
    <source>
        <strain evidence="1 2">19-m-6</strain>
    </source>
</reference>
<dbReference type="NCBIfam" id="NF008912">
    <property type="entry name" value="PRK12275.1-6"/>
    <property type="match status" value="1"/>
</dbReference>
<protein>
    <recommendedName>
        <fullName evidence="3">S23 ribosomal protein</fullName>
    </recommendedName>
</protein>
<dbReference type="Gene3D" id="1.20.1440.60">
    <property type="entry name" value="23S rRNA-intervening sequence"/>
    <property type="match status" value="1"/>
</dbReference>
<dbReference type="STRING" id="1177154.Y5S_03281"/>
<evidence type="ECO:0000313" key="2">
    <source>
        <dbReference type="Proteomes" id="UP000029444"/>
    </source>
</evidence>
<keyword evidence="2" id="KW-1185">Reference proteome</keyword>
<proteinExistence type="predicted"/>
<dbReference type="PANTHER" id="PTHR38471">
    <property type="entry name" value="FOUR HELIX BUNDLE PROTEIN"/>
    <property type="match status" value="1"/>
</dbReference>
<dbReference type="Proteomes" id="UP000029444">
    <property type="component" value="Unassembled WGS sequence"/>
</dbReference>
<comment type="caution">
    <text evidence="1">The sequence shown here is derived from an EMBL/GenBank/DDBJ whole genome shotgun (WGS) entry which is preliminary data.</text>
</comment>
<dbReference type="NCBIfam" id="TIGR02436">
    <property type="entry name" value="four helix bundle protein"/>
    <property type="match status" value="1"/>
</dbReference>
<evidence type="ECO:0000313" key="1">
    <source>
        <dbReference type="EMBL" id="KGD63472.1"/>
    </source>
</evidence>
<dbReference type="PATRIC" id="fig|1177154.3.peg.3320"/>
<dbReference type="InterPro" id="IPR036583">
    <property type="entry name" value="23S_rRNA_IVS_sf"/>
</dbReference>
<dbReference type="PANTHER" id="PTHR38471:SF2">
    <property type="entry name" value="FOUR HELIX BUNDLE PROTEIN"/>
    <property type="match status" value="1"/>
</dbReference>
<dbReference type="Pfam" id="PF05635">
    <property type="entry name" value="23S_rRNA_IVP"/>
    <property type="match status" value="1"/>
</dbReference>
<dbReference type="InterPro" id="IPR012657">
    <property type="entry name" value="23S_rRNA-intervening_sequence"/>
</dbReference>
<sequence>MAAFQDGARMRLENLDIWRRSVDLSVEIYQHFAGHRDFGFRDQITRSSLSLPSNIAEGFERASEREKALFLNYAKGSAGELKTQLIIGYRIGYIPEDMSNKWGEEVEQLSRMLFAIMRKLK</sequence>
<gene>
    <name evidence="1" type="ORF">Y5S_03281</name>
</gene>
<dbReference type="SUPFAM" id="SSF158446">
    <property type="entry name" value="IVS-encoded protein-like"/>
    <property type="match status" value="1"/>
</dbReference>
<accession>A0A095SFZ9</accession>
<name>A0A095SFZ9_9GAMM</name>
<dbReference type="EMBL" id="ARXV01000017">
    <property type="protein sequence ID" value="KGD63472.1"/>
    <property type="molecule type" value="Genomic_DNA"/>
</dbReference>
<dbReference type="eggNOG" id="COG0399">
    <property type="taxonomic scope" value="Bacteria"/>
</dbReference>
<dbReference type="CDD" id="cd16377">
    <property type="entry name" value="23S_rRNA_IVP_like"/>
    <property type="match status" value="1"/>
</dbReference>
<organism evidence="1 2">
    <name type="scientific">Alcanivorax nanhaiticus</name>
    <dbReference type="NCBI Taxonomy" id="1177154"/>
    <lineage>
        <taxon>Bacteria</taxon>
        <taxon>Pseudomonadati</taxon>
        <taxon>Pseudomonadota</taxon>
        <taxon>Gammaproteobacteria</taxon>
        <taxon>Oceanospirillales</taxon>
        <taxon>Alcanivoracaceae</taxon>
        <taxon>Alcanivorax</taxon>
    </lineage>
</organism>
<evidence type="ECO:0008006" key="3">
    <source>
        <dbReference type="Google" id="ProtNLM"/>
    </source>
</evidence>